<keyword evidence="1" id="KW-0547">Nucleotide-binding</keyword>
<dbReference type="Gene3D" id="3.40.50.300">
    <property type="entry name" value="P-loop containing nucleotide triphosphate hydrolases"/>
    <property type="match status" value="2"/>
</dbReference>
<evidence type="ECO:0000313" key="8">
    <source>
        <dbReference type="Proteomes" id="UP001610990"/>
    </source>
</evidence>
<name>A0ABW7REB6_9ACTN</name>
<feature type="compositionally biased region" description="Basic and acidic residues" evidence="5">
    <location>
        <begin position="583"/>
        <end position="596"/>
    </location>
</feature>
<reference evidence="7 8" key="1">
    <citation type="submission" date="2024-10" db="EMBL/GenBank/DDBJ databases">
        <title>The Natural Products Discovery Center: Release of the First 8490 Sequenced Strains for Exploring Actinobacteria Biosynthetic Diversity.</title>
        <authorList>
            <person name="Kalkreuter E."/>
            <person name="Kautsar S.A."/>
            <person name="Yang D."/>
            <person name="Bader C.D."/>
            <person name="Teijaro C.N."/>
            <person name="Fluegel L."/>
            <person name="Davis C.M."/>
            <person name="Simpson J.R."/>
            <person name="Lauterbach L."/>
            <person name="Steele A.D."/>
            <person name="Gui C."/>
            <person name="Meng S."/>
            <person name="Li G."/>
            <person name="Viehrig K."/>
            <person name="Ye F."/>
            <person name="Su P."/>
            <person name="Kiefer A.F."/>
            <person name="Nichols A."/>
            <person name="Cepeda A.J."/>
            <person name="Yan W."/>
            <person name="Fan B."/>
            <person name="Jiang Y."/>
            <person name="Adhikari A."/>
            <person name="Zheng C.-J."/>
            <person name="Schuster L."/>
            <person name="Cowan T.M."/>
            <person name="Smanski M.J."/>
            <person name="Chevrette M.G."/>
            <person name="De Carvalho L.P.S."/>
            <person name="Shen B."/>
        </authorList>
    </citation>
    <scope>NUCLEOTIDE SEQUENCE [LARGE SCALE GENOMIC DNA]</scope>
    <source>
        <strain evidence="7 8">NPDC018013</strain>
    </source>
</reference>
<dbReference type="InterPro" id="IPR000212">
    <property type="entry name" value="DNA_helicase_UvrD/REP"/>
</dbReference>
<dbReference type="Pfam" id="PF13361">
    <property type="entry name" value="UvrD_C"/>
    <property type="match status" value="1"/>
</dbReference>
<feature type="compositionally biased region" description="Basic and acidic residues" evidence="5">
    <location>
        <begin position="527"/>
        <end position="547"/>
    </location>
</feature>
<dbReference type="RefSeq" id="WP_397672592.1">
    <property type="nucleotide sequence ID" value="NZ_JBIRGH010000007.1"/>
</dbReference>
<dbReference type="Pfam" id="PF13245">
    <property type="entry name" value="AAA_19"/>
    <property type="match status" value="1"/>
</dbReference>
<evidence type="ECO:0000256" key="2">
    <source>
        <dbReference type="ARBA" id="ARBA00022801"/>
    </source>
</evidence>
<gene>
    <name evidence="7" type="ORF">ACH4GP_14125</name>
</gene>
<evidence type="ECO:0000256" key="3">
    <source>
        <dbReference type="ARBA" id="ARBA00022806"/>
    </source>
</evidence>
<dbReference type="InterPro" id="IPR014017">
    <property type="entry name" value="DNA_helicase_UvrD-like_C"/>
</dbReference>
<feature type="region of interest" description="Disordered" evidence="5">
    <location>
        <begin position="431"/>
        <end position="456"/>
    </location>
</feature>
<feature type="domain" description="UvrD-like helicase C-terminal" evidence="6">
    <location>
        <begin position="405"/>
        <end position="477"/>
    </location>
</feature>
<feature type="compositionally biased region" description="Basic and acidic residues" evidence="5">
    <location>
        <begin position="490"/>
        <end position="507"/>
    </location>
</feature>
<evidence type="ECO:0000256" key="1">
    <source>
        <dbReference type="ARBA" id="ARBA00022741"/>
    </source>
</evidence>
<dbReference type="SUPFAM" id="SSF52540">
    <property type="entry name" value="P-loop containing nucleoside triphosphate hydrolases"/>
    <property type="match status" value="1"/>
</dbReference>
<dbReference type="PANTHER" id="PTHR11070:SF30">
    <property type="entry name" value="F-BOX DNA HELICASE 1"/>
    <property type="match status" value="1"/>
</dbReference>
<protein>
    <submittedName>
        <fullName evidence="7">UvrD-helicase domain-containing protein</fullName>
    </submittedName>
</protein>
<dbReference type="Proteomes" id="UP001610990">
    <property type="component" value="Unassembled WGS sequence"/>
</dbReference>
<organism evidence="7 8">
    <name type="scientific">Streptomyces celluloflavus</name>
    <dbReference type="NCBI Taxonomy" id="58344"/>
    <lineage>
        <taxon>Bacteria</taxon>
        <taxon>Bacillati</taxon>
        <taxon>Actinomycetota</taxon>
        <taxon>Actinomycetes</taxon>
        <taxon>Kitasatosporales</taxon>
        <taxon>Streptomycetaceae</taxon>
        <taxon>Streptomyces</taxon>
    </lineage>
</organism>
<dbReference type="EMBL" id="JBIRGH010000007">
    <property type="protein sequence ID" value="MFH8585528.1"/>
    <property type="molecule type" value="Genomic_DNA"/>
</dbReference>
<evidence type="ECO:0000256" key="4">
    <source>
        <dbReference type="ARBA" id="ARBA00022840"/>
    </source>
</evidence>
<keyword evidence="2" id="KW-0378">Hydrolase</keyword>
<evidence type="ECO:0000256" key="5">
    <source>
        <dbReference type="SAM" id="MobiDB-lite"/>
    </source>
</evidence>
<sequence length="596" mass="64530">MHASTPEQTAAADAFRAGTHLVFQAGAGTGKTTTLTMLAREARRESRLGRYIAFNRAVARDAAREFPAGVACGTAHALAYTAVGRAYQARMNAPRQAGWRTGAALGIDVGLSVRIGARTVDHKALSHTVLRTVTRFCQSADEKITRHHVPPLRGAESAPLHHQLTGIVLPYARKAWRDLQRPDHGVVRFEHDHYLKMWALREPVIPVDFLLLDEAQDTNPVVEQILLAQRDHAQLVLVGDSAQAVYGWRGARDVMTGFDGRQLMLSRSFRFGPALAAEANRWLTIVDAPIRLTGSPWLETELGPVRDPAAILCRSNVGAMVEVIRQLEAHRRVALAGGGEALSALVRAAHDLEAGRRTSHPELMLFESWAELREYAAHDPAGRDLLPLVGLVDEHGTAALLHALERLRPEESAEVTVSTAHRAKGREWASVRIADDFTPPGDLDERGEDRAPLPGPIDIDEARLAYVAVTRARSQLDIGGLSWLNGHPAGDPRPREAGTEDRYDRPDGPQGLHESHGPYGPCGPHGPGERVRGDDGTERGTTRKDGEPWVPPPRQRGHPRSKHGDGAVAGGAAGGSATASDAADGRRRAGKESGEH</sequence>
<keyword evidence="4" id="KW-0067">ATP-binding</keyword>
<keyword evidence="8" id="KW-1185">Reference proteome</keyword>
<evidence type="ECO:0000313" key="7">
    <source>
        <dbReference type="EMBL" id="MFH8585528.1"/>
    </source>
</evidence>
<keyword evidence="3" id="KW-0347">Helicase</keyword>
<dbReference type="PANTHER" id="PTHR11070">
    <property type="entry name" value="UVRD / RECB / PCRA DNA HELICASE FAMILY MEMBER"/>
    <property type="match status" value="1"/>
</dbReference>
<accession>A0ABW7REB6</accession>
<proteinExistence type="predicted"/>
<feature type="region of interest" description="Disordered" evidence="5">
    <location>
        <begin position="480"/>
        <end position="596"/>
    </location>
</feature>
<dbReference type="InterPro" id="IPR027417">
    <property type="entry name" value="P-loop_NTPase"/>
</dbReference>
<evidence type="ECO:0000259" key="6">
    <source>
        <dbReference type="Pfam" id="PF13361"/>
    </source>
</evidence>
<comment type="caution">
    <text evidence="7">The sequence shown here is derived from an EMBL/GenBank/DDBJ whole genome shotgun (WGS) entry which is preliminary data.</text>
</comment>